<proteinExistence type="predicted"/>
<dbReference type="EMBL" id="LCYA01000271">
    <property type="protein sequence ID" value="KWV76120.1"/>
    <property type="molecule type" value="Genomic_DNA"/>
</dbReference>
<gene>
    <name evidence="1" type="ORF">PFLmoz3_06134</name>
</gene>
<name>A0A109KVF1_PSEFL</name>
<evidence type="ECO:0000313" key="2">
    <source>
        <dbReference type="Proteomes" id="UP000061348"/>
    </source>
</evidence>
<sequence>MLVPCFLAGSIVYEIVGTQAKLRSDKFDDLCRDQFAWSQHPAGIAQDTQLQGEAEPVVSAPTQPDMPKVFITQRIVLEQIRL</sequence>
<evidence type="ECO:0000313" key="1">
    <source>
        <dbReference type="EMBL" id="KWV76120.1"/>
    </source>
</evidence>
<organism evidence="1 2">
    <name type="scientific">Pseudomonas fluorescens</name>
    <dbReference type="NCBI Taxonomy" id="294"/>
    <lineage>
        <taxon>Bacteria</taxon>
        <taxon>Pseudomonadati</taxon>
        <taxon>Pseudomonadota</taxon>
        <taxon>Gammaproteobacteria</taxon>
        <taxon>Pseudomonadales</taxon>
        <taxon>Pseudomonadaceae</taxon>
        <taxon>Pseudomonas</taxon>
    </lineage>
</organism>
<reference evidence="1 2" key="1">
    <citation type="submission" date="2015-05" db="EMBL/GenBank/DDBJ databases">
        <title>A genomic and transcriptomic approach to investigate the blue pigment phenotype in Pseudomonas fluorescens.</title>
        <authorList>
            <person name="Andreani N.A."/>
            <person name="Cardazzo B."/>
        </authorList>
    </citation>
    <scope>NUCLEOTIDE SEQUENCE [LARGE SCALE GENOMIC DNA]</scope>
    <source>
        <strain evidence="1 2">Ps_22</strain>
    </source>
</reference>
<dbReference type="AlphaFoldDB" id="A0A109KVF1"/>
<comment type="caution">
    <text evidence="1">The sequence shown here is derived from an EMBL/GenBank/DDBJ whole genome shotgun (WGS) entry which is preliminary data.</text>
</comment>
<protein>
    <submittedName>
        <fullName evidence="1">Uncharacterized protein</fullName>
    </submittedName>
</protein>
<accession>A0A109KVF1</accession>
<dbReference type="Proteomes" id="UP000061348">
    <property type="component" value="Unassembled WGS sequence"/>
</dbReference>